<dbReference type="AlphaFoldDB" id="A0A1S8Y6B0"/>
<organism evidence="2 3">
    <name type="scientific">Izhakiella australiensis</name>
    <dbReference type="NCBI Taxonomy" id="1926881"/>
    <lineage>
        <taxon>Bacteria</taxon>
        <taxon>Pseudomonadati</taxon>
        <taxon>Pseudomonadota</taxon>
        <taxon>Gammaproteobacteria</taxon>
        <taxon>Enterobacterales</taxon>
        <taxon>Erwiniaceae</taxon>
        <taxon>Izhakiella</taxon>
    </lineage>
</organism>
<dbReference type="EMBL" id="MRUL01000042">
    <property type="protein sequence ID" value="OON34639.1"/>
    <property type="molecule type" value="Genomic_DNA"/>
</dbReference>
<name>A0A1S8Y6B0_9GAMM</name>
<dbReference type="STRING" id="1926881.BTJ39_23775"/>
<sequence length="85" mass="9534">MNPIEFIEINTMRQLIALGYSPAIAQGGADAAVDHYKRCSQASKKGAMFDDCFYRARIWADKYGLPEDKPGKKPRQKKGIQPALF</sequence>
<dbReference type="OrthoDB" id="6481051at2"/>
<keyword evidence="3" id="KW-1185">Reference proteome</keyword>
<feature type="region of interest" description="Disordered" evidence="1">
    <location>
        <begin position="64"/>
        <end position="85"/>
    </location>
</feature>
<accession>A0A1S8Y6B0</accession>
<evidence type="ECO:0000313" key="3">
    <source>
        <dbReference type="Proteomes" id="UP000190667"/>
    </source>
</evidence>
<proteinExistence type="predicted"/>
<protein>
    <submittedName>
        <fullName evidence="2">Uncharacterized protein</fullName>
    </submittedName>
</protein>
<dbReference type="Proteomes" id="UP000190667">
    <property type="component" value="Unassembled WGS sequence"/>
</dbReference>
<reference evidence="2 3" key="1">
    <citation type="submission" date="2016-12" db="EMBL/GenBank/DDBJ databases">
        <title>Izhakiella australiana sp. nov. of genus Izhakiella isolated from Australian desert.</title>
        <authorList>
            <person name="Ji M."/>
        </authorList>
    </citation>
    <scope>NUCLEOTIDE SEQUENCE [LARGE SCALE GENOMIC DNA]</scope>
    <source>
        <strain evidence="2 3">D4N98</strain>
    </source>
</reference>
<dbReference type="RefSeq" id="WP_078005133.1">
    <property type="nucleotide sequence ID" value="NZ_MRUL01000042.1"/>
</dbReference>
<evidence type="ECO:0000313" key="2">
    <source>
        <dbReference type="EMBL" id="OON34639.1"/>
    </source>
</evidence>
<gene>
    <name evidence="2" type="ORF">BTJ39_23775</name>
</gene>
<comment type="caution">
    <text evidence="2">The sequence shown here is derived from an EMBL/GenBank/DDBJ whole genome shotgun (WGS) entry which is preliminary data.</text>
</comment>
<evidence type="ECO:0000256" key="1">
    <source>
        <dbReference type="SAM" id="MobiDB-lite"/>
    </source>
</evidence>